<dbReference type="STRING" id="1319815.HMPREF0202_02128"/>
<dbReference type="RefSeq" id="WP_023051660.1">
    <property type="nucleotide sequence ID" value="NZ_CP173062.2"/>
</dbReference>
<dbReference type="EMBL" id="AXZF01000094">
    <property type="protein sequence ID" value="ERT67972.1"/>
    <property type="molecule type" value="Genomic_DNA"/>
</dbReference>
<evidence type="ECO:0000313" key="3">
    <source>
        <dbReference type="EMBL" id="ERT67972.1"/>
    </source>
</evidence>
<keyword evidence="1 2" id="KW-0732">Signal</keyword>
<dbReference type="InterPro" id="IPR011250">
    <property type="entry name" value="OMP/PagP_B-barrel"/>
</dbReference>
<proteinExistence type="predicted"/>
<evidence type="ECO:0000256" key="2">
    <source>
        <dbReference type="SAM" id="SignalP"/>
    </source>
</evidence>
<dbReference type="HOGENOM" id="CLU_868006_0_0_0"/>
<dbReference type="Proteomes" id="UP000017081">
    <property type="component" value="Unassembled WGS sequence"/>
</dbReference>
<organism evidence="3 4">
    <name type="scientific">Cetobacterium somerae ATCC BAA-474</name>
    <dbReference type="NCBI Taxonomy" id="1319815"/>
    <lineage>
        <taxon>Bacteria</taxon>
        <taxon>Fusobacteriati</taxon>
        <taxon>Fusobacteriota</taxon>
        <taxon>Fusobacteriia</taxon>
        <taxon>Fusobacteriales</taxon>
        <taxon>Fusobacteriaceae</taxon>
        <taxon>Cetobacterium</taxon>
    </lineage>
</organism>
<feature type="chain" id="PRO_5004689141" description="Porin" evidence="2">
    <location>
        <begin position="24"/>
        <end position="303"/>
    </location>
</feature>
<evidence type="ECO:0000313" key="4">
    <source>
        <dbReference type="Proteomes" id="UP000017081"/>
    </source>
</evidence>
<dbReference type="AlphaFoldDB" id="U7V8E0"/>
<reference evidence="3 4" key="1">
    <citation type="submission" date="2013-08" db="EMBL/GenBank/DDBJ databases">
        <authorList>
            <person name="Weinstock G."/>
            <person name="Sodergren E."/>
            <person name="Wylie T."/>
            <person name="Fulton L."/>
            <person name="Fulton R."/>
            <person name="Fronick C."/>
            <person name="O'Laughlin M."/>
            <person name="Godfrey J."/>
            <person name="Miner T."/>
            <person name="Herter B."/>
            <person name="Appelbaum E."/>
            <person name="Cordes M."/>
            <person name="Lek S."/>
            <person name="Wollam A."/>
            <person name="Pepin K.H."/>
            <person name="Palsikar V.B."/>
            <person name="Mitreva M."/>
            <person name="Wilson R.K."/>
        </authorList>
    </citation>
    <scope>NUCLEOTIDE SEQUENCE [LARGE SCALE GENOMIC DNA]</scope>
    <source>
        <strain evidence="3 4">ATCC BAA-474</strain>
    </source>
</reference>
<comment type="caution">
    <text evidence="3">The sequence shown here is derived from an EMBL/GenBank/DDBJ whole genome shotgun (WGS) entry which is preliminary data.</text>
</comment>
<evidence type="ECO:0008006" key="5">
    <source>
        <dbReference type="Google" id="ProtNLM"/>
    </source>
</evidence>
<feature type="signal peptide" evidence="2">
    <location>
        <begin position="1"/>
        <end position="23"/>
    </location>
</feature>
<name>U7V8E0_9FUSO</name>
<sequence length="303" mass="35404">MNNKVISCFALSSFLLVNTSVLAFNLDKMGGDIEVGFKVKDYEEGGASRNFREGNVSLTLKPNKDKGLAFKFGFADRVFNESKTSKKKEQTREMSEFYIENMYLWGKLMFRPEIGLKYTDFHNDDKGLDSAKEYRFYPKFTYTFNKNWSLYSRGFVAYTELKDPWKNGDKYGYKHRLEGGTRYTFNRKHALSVALSDDTSGVNKFDYDVDNTQLRFRYHYSPTRNLKLVPFFFWGIDGERVATNGTKKEVKRDMLGVNTHYKITKNIELIAKVNYEWRDDNTDKGGDGNKDHWFYSGAIKYSF</sequence>
<gene>
    <name evidence="3" type="ORF">HMPREF0202_02128</name>
</gene>
<dbReference type="Gene3D" id="2.40.160.40">
    <property type="entry name" value="monomeric porin ompg"/>
    <property type="match status" value="1"/>
</dbReference>
<accession>U7V8E0</accession>
<keyword evidence="4" id="KW-1185">Reference proteome</keyword>
<evidence type="ECO:0000256" key="1">
    <source>
        <dbReference type="ARBA" id="ARBA00022729"/>
    </source>
</evidence>
<dbReference type="InterPro" id="IPR053713">
    <property type="entry name" value="Bact_OM_Channel_sf"/>
</dbReference>
<protein>
    <recommendedName>
        <fullName evidence="5">Porin</fullName>
    </recommendedName>
</protein>
<dbReference type="SUPFAM" id="SSF56925">
    <property type="entry name" value="OMPA-like"/>
    <property type="match status" value="1"/>
</dbReference>